<proteinExistence type="predicted"/>
<organism evidence="2 3">
    <name type="scientific">Pongo abelii</name>
    <name type="common">Sumatran orangutan</name>
    <name type="synonym">Pongo pygmaeus abelii</name>
    <dbReference type="NCBI Taxonomy" id="9601"/>
    <lineage>
        <taxon>Eukaryota</taxon>
        <taxon>Metazoa</taxon>
        <taxon>Chordata</taxon>
        <taxon>Craniata</taxon>
        <taxon>Vertebrata</taxon>
        <taxon>Euteleostomi</taxon>
        <taxon>Mammalia</taxon>
        <taxon>Eutheria</taxon>
        <taxon>Euarchontoglires</taxon>
        <taxon>Primates</taxon>
        <taxon>Haplorrhini</taxon>
        <taxon>Catarrhini</taxon>
        <taxon>Hominidae</taxon>
        <taxon>Pongo</taxon>
    </lineage>
</organism>
<reference evidence="2" key="2">
    <citation type="submission" date="2025-08" db="UniProtKB">
        <authorList>
            <consortium name="Ensembl"/>
        </authorList>
    </citation>
    <scope>IDENTIFICATION</scope>
</reference>
<dbReference type="PANTHER" id="PTHR39410">
    <property type="entry name" value="RIKEN CDNA 4930558K02 GENE"/>
    <property type="match status" value="1"/>
</dbReference>
<gene>
    <name evidence="2" type="primary">C1H1orf105</name>
</gene>
<dbReference type="Proteomes" id="UP000001595">
    <property type="component" value="Chromosome 1"/>
</dbReference>
<feature type="region of interest" description="Disordered" evidence="1">
    <location>
        <begin position="66"/>
        <end position="107"/>
    </location>
</feature>
<feature type="region of interest" description="Disordered" evidence="1">
    <location>
        <begin position="26"/>
        <end position="54"/>
    </location>
</feature>
<protein>
    <submittedName>
        <fullName evidence="2">Uncharacterized protein</fullName>
    </submittedName>
</protein>
<dbReference type="GeneTree" id="ENSGT00390000015231"/>
<reference evidence="2" key="3">
    <citation type="submission" date="2025-09" db="UniProtKB">
        <authorList>
            <consortium name="Ensembl"/>
        </authorList>
    </citation>
    <scope>IDENTIFICATION</scope>
</reference>
<dbReference type="PANTHER" id="PTHR39410:SF1">
    <property type="entry name" value="RIKEN CDNA 4930558K02 GENE"/>
    <property type="match status" value="1"/>
</dbReference>
<dbReference type="Pfam" id="PF15081">
    <property type="entry name" value="DUF4548"/>
    <property type="match status" value="1"/>
</dbReference>
<dbReference type="Ensembl" id="ENSPPYT00000034371.1">
    <property type="protein sequence ID" value="ENSPPYP00000032206.1"/>
    <property type="gene ID" value="ENSPPYG00000000505.2"/>
</dbReference>
<reference evidence="2 3" key="1">
    <citation type="submission" date="2008-02" db="EMBL/GenBank/DDBJ databases">
        <title>A 6x draft sequence assembly of the Pongo pygmaeus abelii genome.</title>
        <authorList>
            <person name="Wilson R.K."/>
            <person name="Mardis E."/>
        </authorList>
    </citation>
    <scope>NUCLEOTIDE SEQUENCE [LARGE SCALE GENOMIC DNA]</scope>
</reference>
<sequence>PQGAPSLFWPPIWLFGWASHFRRSPSLSLGSAGDSRGKGAPETLTVTRNPPTREFLGLRSWGTAAPSLFPAPGRRGRDCGQALPGPPQSPQRGHPSPAGTIAPWLLPPPGCSEDLRAPLSETGPNPNALSLGRQIPSNPLLKDGMCHLKGWVRQERTRKEAGPARRNQCDFMLLRNQQLCSTCQEIKMVQPRTMKIPDDPKVSFENFMSYRMSFHQPKFQTTPEPFHDDIPTESIHYRLPILGPRTAVFHGLLTEAYKTLKERQRSSLPRKEPIGKTMRQ</sequence>
<evidence type="ECO:0000313" key="3">
    <source>
        <dbReference type="Proteomes" id="UP000001595"/>
    </source>
</evidence>
<dbReference type="InterPro" id="IPR027845">
    <property type="entry name" value="DUF4548"/>
</dbReference>
<name>A0A8I5TB29_PONAB</name>
<evidence type="ECO:0000313" key="2">
    <source>
        <dbReference type="Ensembl" id="ENSPPYP00000032206.1"/>
    </source>
</evidence>
<keyword evidence="3" id="KW-1185">Reference proteome</keyword>
<accession>A0A8I5TB29</accession>
<evidence type="ECO:0000256" key="1">
    <source>
        <dbReference type="SAM" id="MobiDB-lite"/>
    </source>
</evidence>
<dbReference type="AlphaFoldDB" id="A0A8I5TB29"/>